<dbReference type="RefSeq" id="WP_386744589.1">
    <property type="nucleotide sequence ID" value="NZ_JBHRYA010000007.1"/>
</dbReference>
<feature type="region of interest" description="Disordered" evidence="1">
    <location>
        <begin position="1"/>
        <end position="27"/>
    </location>
</feature>
<dbReference type="Gene3D" id="3.40.50.1820">
    <property type="entry name" value="alpha/beta hydrolase"/>
    <property type="match status" value="1"/>
</dbReference>
<gene>
    <name evidence="3" type="ORF">ACFONC_12725</name>
</gene>
<proteinExistence type="predicted"/>
<dbReference type="SUPFAM" id="SSF53474">
    <property type="entry name" value="alpha/beta-Hydrolases"/>
    <property type="match status" value="1"/>
</dbReference>
<feature type="region of interest" description="Disordered" evidence="1">
    <location>
        <begin position="387"/>
        <end position="409"/>
    </location>
</feature>
<sequence length="409" mass="44924">MSDTSNDSSPAARIASFADEVRGQQPHSIDRELSTLLQDNYVVSDLRRGLAEEGAPELPASWARMDEDDVRAAGLDPALMHDAKSGFDASFYKDAQGHVVLAFTGTDEGRDWKHNFGQGLGLKDDQYDRALTLGRKAREAFGEDIIFTGHSLGGGLAAAAGMANDVPVVTFNAAGVHDKTLERHGFDADVLKREAEQGLIRSYRVDNEILTHLQEDSIPLKWAMPDAPGHEIVLPDPDPLSFFERLVPGKMLMHRVDLHFIEAVMEAQDLAQLQARERNPVIAPRAIGDVDGTSNRLLRDAAAGLAPRREPLGLAENERFLNTVASMAARARLDGLSRIDHVATSADAQRIFAVQGDLHDPAHRRSQVDLEQAVQAQARQSAMQLRANDIQQQEQAQMQERQQRAALAF</sequence>
<dbReference type="InterPro" id="IPR029058">
    <property type="entry name" value="AB_hydrolase_fold"/>
</dbReference>
<feature type="compositionally biased region" description="Low complexity" evidence="1">
    <location>
        <begin position="391"/>
        <end position="409"/>
    </location>
</feature>
<name>A0ABV7XLW0_9GAMM</name>
<evidence type="ECO:0000256" key="1">
    <source>
        <dbReference type="SAM" id="MobiDB-lite"/>
    </source>
</evidence>
<dbReference type="Pfam" id="PF26363">
    <property type="entry name" value="Phospholipase-like"/>
    <property type="match status" value="1"/>
</dbReference>
<evidence type="ECO:0000313" key="4">
    <source>
        <dbReference type="Proteomes" id="UP001595705"/>
    </source>
</evidence>
<dbReference type="Proteomes" id="UP001595705">
    <property type="component" value="Unassembled WGS sequence"/>
</dbReference>
<evidence type="ECO:0000259" key="2">
    <source>
        <dbReference type="Pfam" id="PF20410"/>
    </source>
</evidence>
<comment type="caution">
    <text evidence="3">The sequence shown here is derived from an EMBL/GenBank/DDBJ whole genome shotgun (WGS) entry which is preliminary data.</text>
</comment>
<feature type="domain" description="X-Tfes XVIPCD" evidence="2">
    <location>
        <begin position="295"/>
        <end position="386"/>
    </location>
</feature>
<keyword evidence="4" id="KW-1185">Reference proteome</keyword>
<protein>
    <submittedName>
        <fullName evidence="3">XVIPCD domain-containing protein</fullName>
    </submittedName>
</protein>
<evidence type="ECO:0000313" key="3">
    <source>
        <dbReference type="EMBL" id="MFC3717019.1"/>
    </source>
</evidence>
<dbReference type="Pfam" id="PF20410">
    <property type="entry name" value="X-Tfes_XVIPCD"/>
    <property type="match status" value="1"/>
</dbReference>
<dbReference type="EMBL" id="JBHRYA010000007">
    <property type="protein sequence ID" value="MFC3717019.1"/>
    <property type="molecule type" value="Genomic_DNA"/>
</dbReference>
<organism evidence="3 4">
    <name type="scientific">Luteimonas soli</name>
    <dbReference type="NCBI Taxonomy" id="1648966"/>
    <lineage>
        <taxon>Bacteria</taxon>
        <taxon>Pseudomonadati</taxon>
        <taxon>Pseudomonadota</taxon>
        <taxon>Gammaproteobacteria</taxon>
        <taxon>Lysobacterales</taxon>
        <taxon>Lysobacteraceae</taxon>
        <taxon>Luteimonas</taxon>
    </lineage>
</organism>
<dbReference type="InterPro" id="IPR046519">
    <property type="entry name" value="X-Tfes_XVIPCD"/>
</dbReference>
<reference evidence="4" key="1">
    <citation type="journal article" date="2019" name="Int. J. Syst. Evol. Microbiol.">
        <title>The Global Catalogue of Microorganisms (GCM) 10K type strain sequencing project: providing services to taxonomists for standard genome sequencing and annotation.</title>
        <authorList>
            <consortium name="The Broad Institute Genomics Platform"/>
            <consortium name="The Broad Institute Genome Sequencing Center for Infectious Disease"/>
            <person name="Wu L."/>
            <person name="Ma J."/>
        </authorList>
    </citation>
    <scope>NUCLEOTIDE SEQUENCE [LARGE SCALE GENOMIC DNA]</scope>
    <source>
        <strain evidence="4">KCTC 42441</strain>
    </source>
</reference>
<accession>A0ABV7XLW0</accession>